<keyword evidence="3" id="KW-1185">Reference proteome</keyword>
<feature type="region of interest" description="Disordered" evidence="1">
    <location>
        <begin position="1"/>
        <end position="104"/>
    </location>
</feature>
<feature type="compositionally biased region" description="Basic residues" evidence="1">
    <location>
        <begin position="50"/>
        <end position="69"/>
    </location>
</feature>
<feature type="non-terminal residue" evidence="2">
    <location>
        <position position="1"/>
    </location>
</feature>
<dbReference type="STRING" id="31246.A0A183Q1Z0"/>
<evidence type="ECO:0000256" key="1">
    <source>
        <dbReference type="SAM" id="MobiDB-lite"/>
    </source>
</evidence>
<reference evidence="2 3" key="1">
    <citation type="submission" date="2018-11" db="EMBL/GenBank/DDBJ databases">
        <authorList>
            <consortium name="Pathogen Informatics"/>
        </authorList>
    </citation>
    <scope>NUCLEOTIDE SEQUENCE [LARGE SCALE GENOMIC DNA]</scope>
    <source>
        <strain>Denwood</strain>
        <strain evidence="3">Zambia</strain>
    </source>
</reference>
<dbReference type="AlphaFoldDB" id="A0A183Q1Z0"/>
<accession>A0A183Q1Z0</accession>
<dbReference type="EMBL" id="UZAL01044957">
    <property type="protein sequence ID" value="VDP82979.1"/>
    <property type="molecule type" value="Genomic_DNA"/>
</dbReference>
<name>A0A183Q1Z0_9TREM</name>
<organism evidence="2 3">
    <name type="scientific">Schistosoma mattheei</name>
    <dbReference type="NCBI Taxonomy" id="31246"/>
    <lineage>
        <taxon>Eukaryota</taxon>
        <taxon>Metazoa</taxon>
        <taxon>Spiralia</taxon>
        <taxon>Lophotrochozoa</taxon>
        <taxon>Platyhelminthes</taxon>
        <taxon>Trematoda</taxon>
        <taxon>Digenea</taxon>
        <taxon>Strigeidida</taxon>
        <taxon>Schistosomatoidea</taxon>
        <taxon>Schistosomatidae</taxon>
        <taxon>Schistosoma</taxon>
    </lineage>
</organism>
<feature type="compositionally biased region" description="Low complexity" evidence="1">
    <location>
        <begin position="1"/>
        <end position="21"/>
    </location>
</feature>
<protein>
    <submittedName>
        <fullName evidence="2">Uncharacterized protein</fullName>
    </submittedName>
</protein>
<dbReference type="Proteomes" id="UP000269396">
    <property type="component" value="Unassembled WGS sequence"/>
</dbReference>
<sequence>LASNSEFSSETSTSSTVLTATPKFLPPVNNKTSPESSCISQEQSIDHPHGSHQHHQHRHHHHHRHHRHLSQPQQKCYCPNPLTTSSSLSSSPSSLTTNPTESETHVTTINANDIQNMNNNAKNNETAKIKAEIHSVKVEQEDNATDDDIITTTKTTLRDDFAT</sequence>
<evidence type="ECO:0000313" key="2">
    <source>
        <dbReference type="EMBL" id="VDP82979.1"/>
    </source>
</evidence>
<evidence type="ECO:0000313" key="3">
    <source>
        <dbReference type="Proteomes" id="UP000269396"/>
    </source>
</evidence>
<gene>
    <name evidence="2" type="ORF">SMTD_LOCUS20626</name>
</gene>
<proteinExistence type="predicted"/>
<feature type="compositionally biased region" description="Low complexity" evidence="1">
    <location>
        <begin position="79"/>
        <end position="101"/>
    </location>
</feature>
<feature type="compositionally biased region" description="Polar residues" evidence="1">
    <location>
        <begin position="29"/>
        <end position="43"/>
    </location>
</feature>